<proteinExistence type="predicted"/>
<accession>A0A2W5T7A6</accession>
<dbReference type="InterPro" id="IPR015943">
    <property type="entry name" value="WD40/YVTN_repeat-like_dom_sf"/>
</dbReference>
<dbReference type="SMART" id="SM00564">
    <property type="entry name" value="PQQ"/>
    <property type="match status" value="6"/>
</dbReference>
<dbReference type="PROSITE" id="PS51257">
    <property type="entry name" value="PROKAR_LIPOPROTEIN"/>
    <property type="match status" value="1"/>
</dbReference>
<sequence>MQRLSSAALLMVIAGCKAIPLNDDPTVPFREAHVSNVAIYEVAWNTPLVKTGLLEYQPSEPASPAVDPDTERVFVATRDGFVRCLSPADGSVEWEYKTNGRFLSGPTVSRGVLYVAAGDGVLYAFRALSGEKLWEFKAGEELVTSPSVTDTAVLIASQNETVFSIDRETGAWKWQYRRDAPSGFTVRGTSRPVISEALVYMGFADGYLAAIELETGVPIWEKRISVSGGTQFLDVDTTPVVADGKVFVASYKDGVSALDARDGSLLWSTAHGGLTALLSRGDVLFGTGDGSLSAFDMKSGRQLWSLDLSDRTSKGKGMNAGRALSMARGYVVVPTATALAFVEPSTGRVRAMWNPGRGVTGAPTPFSSARNGSRLYVISNLGTVYALQMVSNGG</sequence>
<dbReference type="InterPro" id="IPR011047">
    <property type="entry name" value="Quinoprotein_ADH-like_sf"/>
</dbReference>
<dbReference type="SUPFAM" id="SSF50998">
    <property type="entry name" value="Quinoprotein alcohol dehydrogenase-like"/>
    <property type="match status" value="1"/>
</dbReference>
<comment type="caution">
    <text evidence="2">The sequence shown here is derived from an EMBL/GenBank/DDBJ whole genome shotgun (WGS) entry which is preliminary data.</text>
</comment>
<dbReference type="Pfam" id="PF13360">
    <property type="entry name" value="PQQ_2"/>
    <property type="match status" value="1"/>
</dbReference>
<gene>
    <name evidence="2" type="ORF">DI536_20815</name>
</gene>
<evidence type="ECO:0000259" key="1">
    <source>
        <dbReference type="Pfam" id="PF13360"/>
    </source>
</evidence>
<evidence type="ECO:0000313" key="2">
    <source>
        <dbReference type="EMBL" id="PZR09787.1"/>
    </source>
</evidence>
<name>A0A2W5T7A6_9BACT</name>
<reference evidence="2 3" key="1">
    <citation type="submission" date="2017-08" db="EMBL/GenBank/DDBJ databases">
        <title>Infants hospitalized years apart are colonized by the same room-sourced microbial strains.</title>
        <authorList>
            <person name="Brooks B."/>
            <person name="Olm M.R."/>
            <person name="Firek B.A."/>
            <person name="Baker R."/>
            <person name="Thomas B.C."/>
            <person name="Morowitz M.J."/>
            <person name="Banfield J.F."/>
        </authorList>
    </citation>
    <scope>NUCLEOTIDE SEQUENCE [LARGE SCALE GENOMIC DNA]</scope>
    <source>
        <strain evidence="2">S2_003_000_R2_14</strain>
    </source>
</reference>
<protein>
    <submittedName>
        <fullName evidence="2">Dehydrogenase</fullName>
    </submittedName>
</protein>
<dbReference type="PANTHER" id="PTHR34512:SF30">
    <property type="entry name" value="OUTER MEMBRANE PROTEIN ASSEMBLY FACTOR BAMB"/>
    <property type="match status" value="1"/>
</dbReference>
<evidence type="ECO:0000313" key="3">
    <source>
        <dbReference type="Proteomes" id="UP000249061"/>
    </source>
</evidence>
<dbReference type="EMBL" id="QFQP01000019">
    <property type="protein sequence ID" value="PZR09787.1"/>
    <property type="molecule type" value="Genomic_DNA"/>
</dbReference>
<dbReference type="Gene3D" id="2.130.10.10">
    <property type="entry name" value="YVTN repeat-like/Quinoprotein amine dehydrogenase"/>
    <property type="match status" value="1"/>
</dbReference>
<dbReference type="Proteomes" id="UP000249061">
    <property type="component" value="Unassembled WGS sequence"/>
</dbReference>
<dbReference type="AlphaFoldDB" id="A0A2W5T7A6"/>
<feature type="domain" description="Pyrrolo-quinoline quinone repeat" evidence="1">
    <location>
        <begin position="122"/>
        <end position="286"/>
    </location>
</feature>
<organism evidence="2 3">
    <name type="scientific">Archangium gephyra</name>
    <dbReference type="NCBI Taxonomy" id="48"/>
    <lineage>
        <taxon>Bacteria</taxon>
        <taxon>Pseudomonadati</taxon>
        <taxon>Myxococcota</taxon>
        <taxon>Myxococcia</taxon>
        <taxon>Myxococcales</taxon>
        <taxon>Cystobacterineae</taxon>
        <taxon>Archangiaceae</taxon>
        <taxon>Archangium</taxon>
    </lineage>
</organism>
<dbReference type="PANTHER" id="PTHR34512">
    <property type="entry name" value="CELL SURFACE PROTEIN"/>
    <property type="match status" value="1"/>
</dbReference>
<dbReference type="Gene3D" id="2.40.10.480">
    <property type="match status" value="1"/>
</dbReference>
<dbReference type="InterPro" id="IPR018391">
    <property type="entry name" value="PQQ_b-propeller_rpt"/>
</dbReference>
<dbReference type="InterPro" id="IPR002372">
    <property type="entry name" value="PQQ_rpt_dom"/>
</dbReference>